<dbReference type="Pfam" id="PF13976">
    <property type="entry name" value="gag_pre-integrs"/>
    <property type="match status" value="1"/>
</dbReference>
<keyword evidence="4" id="KW-0378">Hydrolase</keyword>
<dbReference type="CDD" id="cd09272">
    <property type="entry name" value="RNase_HI_RT_Ty1"/>
    <property type="match status" value="1"/>
</dbReference>
<dbReference type="GO" id="GO:0015074">
    <property type="term" value="P:DNA integration"/>
    <property type="evidence" value="ECO:0007669"/>
    <property type="project" value="InterPro"/>
</dbReference>
<keyword evidence="5" id="KW-0863">Zinc-finger</keyword>
<evidence type="ECO:0000256" key="1">
    <source>
        <dbReference type="ARBA" id="ARBA00022670"/>
    </source>
</evidence>
<dbReference type="InterPro" id="IPR039537">
    <property type="entry name" value="Retrotran_Ty1/copia-like"/>
</dbReference>
<protein>
    <recommendedName>
        <fullName evidence="11">Retrovirus-related Pol polyprotein from transposon TNT 1-94</fullName>
    </recommendedName>
</protein>
<dbReference type="Pfam" id="PF22936">
    <property type="entry name" value="Pol_BBD"/>
    <property type="match status" value="1"/>
</dbReference>
<gene>
    <name evidence="9" type="ORF">KFK09_018078</name>
</gene>
<feature type="compositionally biased region" description="Low complexity" evidence="6">
    <location>
        <begin position="263"/>
        <end position="285"/>
    </location>
</feature>
<evidence type="ECO:0000256" key="6">
    <source>
        <dbReference type="SAM" id="MobiDB-lite"/>
    </source>
</evidence>
<keyword evidence="10" id="KW-1185">Reference proteome</keyword>
<dbReference type="EMBL" id="JAGYWB010000013">
    <property type="protein sequence ID" value="KAI0499870.1"/>
    <property type="molecule type" value="Genomic_DNA"/>
</dbReference>
<dbReference type="InterPro" id="IPR001878">
    <property type="entry name" value="Znf_CCHC"/>
</dbReference>
<evidence type="ECO:0000256" key="3">
    <source>
        <dbReference type="ARBA" id="ARBA00022750"/>
    </source>
</evidence>
<feature type="compositionally biased region" description="Low complexity" evidence="6">
    <location>
        <begin position="834"/>
        <end position="849"/>
    </location>
</feature>
<keyword evidence="3" id="KW-0064">Aspartyl protease</keyword>
<dbReference type="InterPro" id="IPR043502">
    <property type="entry name" value="DNA/RNA_pol_sf"/>
</dbReference>
<dbReference type="PROSITE" id="PS50994">
    <property type="entry name" value="INTEGRASE"/>
    <property type="match status" value="1"/>
</dbReference>
<evidence type="ECO:0008006" key="11">
    <source>
        <dbReference type="Google" id="ProtNLM"/>
    </source>
</evidence>
<dbReference type="Proteomes" id="UP000829196">
    <property type="component" value="Unassembled WGS sequence"/>
</dbReference>
<dbReference type="GO" id="GO:0006508">
    <property type="term" value="P:proteolysis"/>
    <property type="evidence" value="ECO:0007669"/>
    <property type="project" value="UniProtKB-KW"/>
</dbReference>
<dbReference type="PROSITE" id="PS50158">
    <property type="entry name" value="ZF_CCHC"/>
    <property type="match status" value="1"/>
</dbReference>
<dbReference type="Pfam" id="PF25597">
    <property type="entry name" value="SH3_retrovirus"/>
    <property type="match status" value="1"/>
</dbReference>
<name>A0A8T3AUR7_DENNO</name>
<accession>A0A8T3AUR7</accession>
<dbReference type="InterPro" id="IPR057670">
    <property type="entry name" value="SH3_retrovirus"/>
</dbReference>
<dbReference type="InterPro" id="IPR036397">
    <property type="entry name" value="RNaseH_sf"/>
</dbReference>
<dbReference type="SUPFAM" id="SSF53098">
    <property type="entry name" value="Ribonuclease H-like"/>
    <property type="match status" value="1"/>
</dbReference>
<dbReference type="GO" id="GO:0008270">
    <property type="term" value="F:zinc ion binding"/>
    <property type="evidence" value="ECO:0007669"/>
    <property type="project" value="UniProtKB-KW"/>
</dbReference>
<feature type="region of interest" description="Disordered" evidence="6">
    <location>
        <begin position="801"/>
        <end position="857"/>
    </location>
</feature>
<evidence type="ECO:0000259" key="8">
    <source>
        <dbReference type="PROSITE" id="PS50994"/>
    </source>
</evidence>
<dbReference type="InterPro" id="IPR054722">
    <property type="entry name" value="PolX-like_BBD"/>
</dbReference>
<dbReference type="OrthoDB" id="1737296at2759"/>
<dbReference type="PANTHER" id="PTHR42648:SF26">
    <property type="entry name" value="INTEGRASE CATALYTIC DOMAIN-CONTAINING PROTEIN"/>
    <property type="match status" value="1"/>
</dbReference>
<dbReference type="InterPro" id="IPR012337">
    <property type="entry name" value="RNaseH-like_sf"/>
</dbReference>
<dbReference type="GO" id="GO:0003676">
    <property type="term" value="F:nucleic acid binding"/>
    <property type="evidence" value="ECO:0007669"/>
    <property type="project" value="InterPro"/>
</dbReference>
<dbReference type="GO" id="GO:0004190">
    <property type="term" value="F:aspartic-type endopeptidase activity"/>
    <property type="evidence" value="ECO:0007669"/>
    <property type="project" value="UniProtKB-KW"/>
</dbReference>
<feature type="domain" description="CCHC-type" evidence="7">
    <location>
        <begin position="302"/>
        <end position="315"/>
    </location>
</feature>
<dbReference type="Pfam" id="PF07727">
    <property type="entry name" value="RVT_2"/>
    <property type="match status" value="1"/>
</dbReference>
<feature type="region of interest" description="Disordered" evidence="6">
    <location>
        <begin position="232"/>
        <end position="290"/>
    </location>
</feature>
<evidence type="ECO:0000256" key="2">
    <source>
        <dbReference type="ARBA" id="ARBA00022723"/>
    </source>
</evidence>
<feature type="domain" description="Integrase catalytic" evidence="8">
    <location>
        <begin position="536"/>
        <end position="702"/>
    </location>
</feature>
<evidence type="ECO:0000256" key="4">
    <source>
        <dbReference type="ARBA" id="ARBA00022801"/>
    </source>
</evidence>
<dbReference type="InterPro" id="IPR025724">
    <property type="entry name" value="GAG-pre-integrase_dom"/>
</dbReference>
<evidence type="ECO:0000313" key="10">
    <source>
        <dbReference type="Proteomes" id="UP000829196"/>
    </source>
</evidence>
<evidence type="ECO:0000259" key="7">
    <source>
        <dbReference type="PROSITE" id="PS50158"/>
    </source>
</evidence>
<dbReference type="SUPFAM" id="SSF56672">
    <property type="entry name" value="DNA/RNA polymerases"/>
    <property type="match status" value="1"/>
</dbReference>
<proteinExistence type="predicted"/>
<sequence>MASQGSSASASAAATSSSLSAAMTEFTVPSSLKFLMSNLKHIVSTSLTNENYPIWRLQVFKLFSANGFEGFLTGSITAPTISSADSNSDDLRLWKQVDQNLVSALLSTISASVLPYIISLSTAHEIWVTLEKRLQPTNRSRVIQLKNELHHIQMKDLTMTQYLAQVKTLVDNISSSGGHIDVEDVILHTLNGLPSIYNPFKSGIRIIQQTITLDALYSLLISEEINLQNEQHKELPTPSDHTALWAPRSNTARGRSSTRGRGRGASFRPNVSSSNVSAPANYNSNRPNVSAPPVPAGYRPTCQICGKPGHIALNCWHRCNMQYAPTNSTGNPRAYLTNSNNSVSSPISEWVLDSGATSHLTPDATQLQQPTPYFGSDTVSVASGNTMPIQNTGQGILPLPDTNRKLRLKNLLHVPLLSHNLLSIHKLTSDNNCSILFDAHGFLIKDLSDNSILLHGRSRDGLYPIPHASTATSQALHSSVSSVQPWHTRLGHPNHRILQCLSKLVPSICISSSNSMCISCNVAKSHKLSFPSSASHVLKPFQLIHSDVWGPAPVSSFNGFRYYIVFIDDSTRYTWLYLLHSKAESFSTFQHFHQLIKNSFNTSIQILRTDGGGEYLSNAFKSYLSQHGITHQLSCPYTPEQNGLAERKHRHLLETTRALLHTAHLPNTFWAEALLTANYLINILPTTACRLQIPYQLLHHKLPSYHHLKTFGCLCFPWLQPLTSNKLSPRSQECIFLGYSTSHKGYRCFNPLTNRIYISRHVKFYEHIFPFQPSSPSATRTLPTPPQNPFLLTPTTIPTSNGINSLIPTSSDLPTTANDPPLHSHQITDPLPNPIVSPSSSSSSPLASDLPPPQITSIHPMQTRLKTGHQKPKVILDLLTVSQSATVPTSYAQALQDSSWRAAMSAEFMALQKQGTWSLVPPPPHKIVLGSKWIFKLKTNSDGHIDRHKARLVAQGFNQEFGINFKETFSPVAKLPTIRILLLLAIHRNWPTLQFDISNAFLHGDLHDEVFMKQPPGFVDSQYPHYVCKLNKAIYGLRQAPRQWFNKLTQSLLQFGFTFSKADPSLLIYTKSQIQLYLLIYVDDLLLTGNHTPTIETLLQLLRSQFSLKQLGSIGTFLGIQVHRTPTAVILHQTKYASDILASAGFTNSKPVPTPAVLKSSKSSSPSPPFTDPQLYRRVVGSLNYLTITRPDIAYAVNAACQHMHNPTTADFLDLKRILRYIQGTLDFGLPLIPGNMQLTTYVDADWASDSLDRKSISGFCSFLGSTLVSWSVKKQSTVAKSSTEAEYRALASATSDIIWLRRLLTDFAIPSTSPTTVFCDSASAIALAHNPVFHARTKHIEIDYHFISHHILQGAIAVHHLHSLDQPADILTKPLSPTRFTLLRDKLTICSINA</sequence>
<dbReference type="InterPro" id="IPR001584">
    <property type="entry name" value="Integrase_cat-core"/>
</dbReference>
<dbReference type="Pfam" id="PF14223">
    <property type="entry name" value="Retrotran_gag_2"/>
    <property type="match status" value="1"/>
</dbReference>
<organism evidence="9 10">
    <name type="scientific">Dendrobium nobile</name>
    <name type="common">Orchid</name>
    <dbReference type="NCBI Taxonomy" id="94219"/>
    <lineage>
        <taxon>Eukaryota</taxon>
        <taxon>Viridiplantae</taxon>
        <taxon>Streptophyta</taxon>
        <taxon>Embryophyta</taxon>
        <taxon>Tracheophyta</taxon>
        <taxon>Spermatophyta</taxon>
        <taxon>Magnoliopsida</taxon>
        <taxon>Liliopsida</taxon>
        <taxon>Asparagales</taxon>
        <taxon>Orchidaceae</taxon>
        <taxon>Epidendroideae</taxon>
        <taxon>Malaxideae</taxon>
        <taxon>Dendrobiinae</taxon>
        <taxon>Dendrobium</taxon>
    </lineage>
</organism>
<reference evidence="9" key="1">
    <citation type="journal article" date="2022" name="Front. Genet.">
        <title>Chromosome-Scale Assembly of the Dendrobium nobile Genome Provides Insights Into the Molecular Mechanism of the Biosynthesis of the Medicinal Active Ingredient of Dendrobium.</title>
        <authorList>
            <person name="Xu Q."/>
            <person name="Niu S.-C."/>
            <person name="Li K.-L."/>
            <person name="Zheng P.-J."/>
            <person name="Zhang X.-J."/>
            <person name="Jia Y."/>
            <person name="Liu Y."/>
            <person name="Niu Y.-X."/>
            <person name="Yu L.-H."/>
            <person name="Chen D.-F."/>
            <person name="Zhang G.-Q."/>
        </authorList>
    </citation>
    <scope>NUCLEOTIDE SEQUENCE</scope>
    <source>
        <tissue evidence="9">Leaf</tissue>
    </source>
</reference>
<evidence type="ECO:0000256" key="5">
    <source>
        <dbReference type="PROSITE-ProRule" id="PRU00047"/>
    </source>
</evidence>
<keyword evidence="1" id="KW-0645">Protease</keyword>
<feature type="compositionally biased region" description="Polar residues" evidence="6">
    <location>
        <begin position="801"/>
        <end position="818"/>
    </location>
</feature>
<comment type="caution">
    <text evidence="9">The sequence shown here is derived from an EMBL/GenBank/DDBJ whole genome shotgun (WGS) entry which is preliminary data.</text>
</comment>
<dbReference type="Gene3D" id="3.30.420.10">
    <property type="entry name" value="Ribonuclease H-like superfamily/Ribonuclease H"/>
    <property type="match status" value="1"/>
</dbReference>
<keyword evidence="2" id="KW-0479">Metal-binding</keyword>
<evidence type="ECO:0000313" key="9">
    <source>
        <dbReference type="EMBL" id="KAI0499870.1"/>
    </source>
</evidence>
<dbReference type="Pfam" id="PF00665">
    <property type="entry name" value="rve"/>
    <property type="match status" value="1"/>
</dbReference>
<keyword evidence="5" id="KW-0862">Zinc</keyword>
<dbReference type="InterPro" id="IPR013103">
    <property type="entry name" value="RVT_2"/>
</dbReference>
<dbReference type="PANTHER" id="PTHR42648">
    <property type="entry name" value="TRANSPOSASE, PUTATIVE-RELATED"/>
    <property type="match status" value="1"/>
</dbReference>